<comment type="similarity">
    <text evidence="9">Belongs to the UbiA prenyltransferase family. Protoheme IX farnesyltransferase subfamily.</text>
</comment>
<dbReference type="InterPro" id="IPR044878">
    <property type="entry name" value="UbiA_sf"/>
</dbReference>
<keyword evidence="7 9" id="KW-0472">Membrane</keyword>
<dbReference type="HAMAP" id="MF_00154">
    <property type="entry name" value="CyoE_CtaB"/>
    <property type="match status" value="1"/>
</dbReference>
<feature type="transmembrane region" description="Helical" evidence="9">
    <location>
        <begin position="172"/>
        <end position="196"/>
    </location>
</feature>
<dbReference type="GO" id="GO:0008495">
    <property type="term" value="F:protoheme IX farnesyltransferase activity"/>
    <property type="evidence" value="ECO:0007669"/>
    <property type="project" value="UniProtKB-UniRule"/>
</dbReference>
<reference evidence="11" key="1">
    <citation type="journal article" date="2017" name="Proc. Natl. Acad. Sci. U.S.A.">
        <title>Simulation of Deepwater Horizon oil plume reveals substrate specialization within a complex community of hydrocarbon-degraders.</title>
        <authorList>
            <person name="Hu P."/>
            <person name="Dubinsky E.A."/>
            <person name="Probst A.J."/>
            <person name="Wang J."/>
            <person name="Sieber C.M.K."/>
            <person name="Tom L.M."/>
            <person name="Gardinali P."/>
            <person name="Banfield J.F."/>
            <person name="Atlas R.M."/>
            <person name="Andersen G.L."/>
        </authorList>
    </citation>
    <scope>NUCLEOTIDE SEQUENCE [LARGE SCALE GENOMIC DNA]</scope>
</reference>
<dbReference type="Gene3D" id="1.10.357.140">
    <property type="entry name" value="UbiA prenyltransferase"/>
    <property type="match status" value="1"/>
</dbReference>
<proteinExistence type="inferred from homology"/>
<feature type="transmembrane region" description="Helical" evidence="9">
    <location>
        <begin position="221"/>
        <end position="238"/>
    </location>
</feature>
<dbReference type="Proteomes" id="UP000196531">
    <property type="component" value="Unassembled WGS sequence"/>
</dbReference>
<feature type="transmembrane region" description="Helical" evidence="9">
    <location>
        <begin position="123"/>
        <end position="140"/>
    </location>
</feature>
<evidence type="ECO:0000256" key="9">
    <source>
        <dbReference type="HAMAP-Rule" id="MF_00154"/>
    </source>
</evidence>
<dbReference type="InterPro" id="IPR000537">
    <property type="entry name" value="UbiA_prenyltransferase"/>
</dbReference>
<dbReference type="AlphaFoldDB" id="A0A1Y5F7C2"/>
<keyword evidence="5 9" id="KW-1133">Transmembrane helix</keyword>
<feature type="transmembrane region" description="Helical" evidence="9">
    <location>
        <begin position="147"/>
        <end position="166"/>
    </location>
</feature>
<keyword evidence="6 9" id="KW-0350">Heme biosynthesis</keyword>
<dbReference type="PANTHER" id="PTHR43448">
    <property type="entry name" value="PROTOHEME IX FARNESYLTRANSFERASE, MITOCHONDRIAL"/>
    <property type="match status" value="1"/>
</dbReference>
<protein>
    <recommendedName>
        <fullName evidence="9">Protoheme IX farnesyltransferase</fullName>
        <ecNumber evidence="9">2.5.1.141</ecNumber>
    </recommendedName>
    <alternativeName>
        <fullName evidence="9">Heme B farnesyltransferase</fullName>
    </alternativeName>
    <alternativeName>
        <fullName evidence="9">Heme O synthase</fullName>
    </alternativeName>
</protein>
<dbReference type="GO" id="GO:0048034">
    <property type="term" value="P:heme O biosynthetic process"/>
    <property type="evidence" value="ECO:0007669"/>
    <property type="project" value="UniProtKB-UniRule"/>
</dbReference>
<name>A0A1Y5F7C2_9BACT</name>
<dbReference type="UniPathway" id="UPA00834">
    <property type="reaction ID" value="UER00712"/>
</dbReference>
<comment type="pathway">
    <text evidence="9">Porphyrin-containing compound metabolism; heme O biosynthesis; heme O from protoheme: step 1/1.</text>
</comment>
<feature type="transmembrane region" description="Helical" evidence="9">
    <location>
        <begin position="244"/>
        <end position="266"/>
    </location>
</feature>
<gene>
    <name evidence="9" type="primary">ctaB</name>
    <name evidence="10" type="ORF">A9Q84_21825</name>
</gene>
<evidence type="ECO:0000313" key="10">
    <source>
        <dbReference type="EMBL" id="OUR93160.1"/>
    </source>
</evidence>
<keyword evidence="3 9" id="KW-0808">Transferase</keyword>
<comment type="caution">
    <text evidence="10">The sequence shown here is derived from an EMBL/GenBank/DDBJ whole genome shotgun (WGS) entry which is preliminary data.</text>
</comment>
<dbReference type="InterPro" id="IPR006369">
    <property type="entry name" value="Protohaem_IX_farnesylTrfase"/>
</dbReference>
<comment type="miscellaneous">
    <text evidence="9">Carbon 2 of the heme B porphyrin ring is defined according to the Fischer nomenclature.</text>
</comment>
<dbReference type="Pfam" id="PF01040">
    <property type="entry name" value="UbiA"/>
    <property type="match status" value="1"/>
</dbReference>
<dbReference type="EMBL" id="MAAO01000016">
    <property type="protein sequence ID" value="OUR93160.1"/>
    <property type="molecule type" value="Genomic_DNA"/>
</dbReference>
<evidence type="ECO:0000256" key="3">
    <source>
        <dbReference type="ARBA" id="ARBA00022679"/>
    </source>
</evidence>
<feature type="transmembrane region" description="Helical" evidence="9">
    <location>
        <begin position="28"/>
        <end position="47"/>
    </location>
</feature>
<organism evidence="10 11">
    <name type="scientific">Halobacteriovorax marinus</name>
    <dbReference type="NCBI Taxonomy" id="97084"/>
    <lineage>
        <taxon>Bacteria</taxon>
        <taxon>Pseudomonadati</taxon>
        <taxon>Bdellovibrionota</taxon>
        <taxon>Bacteriovoracia</taxon>
        <taxon>Bacteriovoracales</taxon>
        <taxon>Halobacteriovoraceae</taxon>
        <taxon>Halobacteriovorax</taxon>
    </lineage>
</organism>
<sequence>MRNFEEALFGEVRHTVVSDILELTKLRLGTLVVITIAVGIFAAPGHINFFQAILSLVLMTMVVGGATTLNCYLEREVDKNMERTKDRALPSGRMKPIVALSLGSGLLVISLPLIAIFVNWPTMLLSAAAAVIYLFAYTPMKLKTETALFVGAIPGAIPPVMGYTTVTGNFDAMTLSLFTILFVWQLPHFLAIAIYLSKDYDAASIKVYPNKIGFSKSKRDIFLYTIVLVLISISPYMIGHSGIVYRNIALVLGLLFTILSALGFLKKDDEAVNRWAKQYFWASIIYLPILLISLIFFN</sequence>
<keyword evidence="2 9" id="KW-1003">Cell membrane</keyword>
<comment type="function">
    <text evidence="9">Converts heme B (protoheme IX) to heme O by substitution of the vinyl group on carbon 2 of heme B porphyrin ring with a hydroxyethyl farnesyl side group.</text>
</comment>
<evidence type="ECO:0000313" key="11">
    <source>
        <dbReference type="Proteomes" id="UP000196531"/>
    </source>
</evidence>
<dbReference type="EC" id="2.5.1.141" evidence="9"/>
<feature type="transmembrane region" description="Helical" evidence="9">
    <location>
        <begin position="278"/>
        <end position="297"/>
    </location>
</feature>
<keyword evidence="4 9" id="KW-0812">Transmembrane</keyword>
<feature type="transmembrane region" description="Helical" evidence="9">
    <location>
        <begin position="94"/>
        <end position="117"/>
    </location>
</feature>
<evidence type="ECO:0000256" key="6">
    <source>
        <dbReference type="ARBA" id="ARBA00023133"/>
    </source>
</evidence>
<dbReference type="GO" id="GO:0005886">
    <property type="term" value="C:plasma membrane"/>
    <property type="evidence" value="ECO:0007669"/>
    <property type="project" value="UniProtKB-SubCell"/>
</dbReference>
<evidence type="ECO:0000256" key="4">
    <source>
        <dbReference type="ARBA" id="ARBA00022692"/>
    </source>
</evidence>
<evidence type="ECO:0000256" key="5">
    <source>
        <dbReference type="ARBA" id="ARBA00022989"/>
    </source>
</evidence>
<comment type="catalytic activity">
    <reaction evidence="8 9">
        <text>heme b + (2E,6E)-farnesyl diphosphate + H2O = Fe(II)-heme o + diphosphate</text>
        <dbReference type="Rhea" id="RHEA:28070"/>
        <dbReference type="ChEBI" id="CHEBI:15377"/>
        <dbReference type="ChEBI" id="CHEBI:33019"/>
        <dbReference type="ChEBI" id="CHEBI:60344"/>
        <dbReference type="ChEBI" id="CHEBI:60530"/>
        <dbReference type="ChEBI" id="CHEBI:175763"/>
        <dbReference type="EC" id="2.5.1.141"/>
    </reaction>
</comment>
<feature type="transmembrane region" description="Helical" evidence="9">
    <location>
        <begin position="53"/>
        <end position="73"/>
    </location>
</feature>
<evidence type="ECO:0000256" key="1">
    <source>
        <dbReference type="ARBA" id="ARBA00004141"/>
    </source>
</evidence>
<accession>A0A1Y5F7C2</accession>
<evidence type="ECO:0000256" key="7">
    <source>
        <dbReference type="ARBA" id="ARBA00023136"/>
    </source>
</evidence>
<comment type="subcellular location">
    <subcellularLocation>
        <location evidence="9">Cell membrane</location>
        <topology evidence="9">Multi-pass membrane protein</topology>
    </subcellularLocation>
    <subcellularLocation>
        <location evidence="1">Membrane</location>
        <topology evidence="1">Multi-pass membrane protein</topology>
    </subcellularLocation>
</comment>
<dbReference type="NCBIfam" id="TIGR01473">
    <property type="entry name" value="cyoE_ctaB"/>
    <property type="match status" value="1"/>
</dbReference>
<dbReference type="PANTHER" id="PTHR43448:SF2">
    <property type="entry name" value="PROTOHEME IX FARNESYLTRANSFERASE, MITOCHONDRIAL"/>
    <property type="match status" value="1"/>
</dbReference>
<dbReference type="CDD" id="cd13957">
    <property type="entry name" value="PT_UbiA_Cox10"/>
    <property type="match status" value="1"/>
</dbReference>
<evidence type="ECO:0000256" key="2">
    <source>
        <dbReference type="ARBA" id="ARBA00022475"/>
    </source>
</evidence>
<evidence type="ECO:0000256" key="8">
    <source>
        <dbReference type="ARBA" id="ARBA00047690"/>
    </source>
</evidence>